<dbReference type="InterPro" id="IPR046341">
    <property type="entry name" value="SET_dom_sf"/>
</dbReference>
<evidence type="ECO:0000313" key="3">
    <source>
        <dbReference type="Proteomes" id="UP000265354"/>
    </source>
</evidence>
<sequence>MTLHSSLHPGVSGIHGSGVVALTDIPLGTALWAPCPRCRVMDSVSQRTAPPAVVDWLHEYGYRRADAGLITPCHGAHLFNHSCRPAVLDFGLSAGIAVVDIRRGQEVCCDYRTFRFDEPWSFACSCGTPDCEGVVESSPPRIPERLADGWRTRIAAALEAAAGVPQEIMIRAGDVNGRSRRESA</sequence>
<protein>
    <recommendedName>
        <fullName evidence="1">SET domain-containing protein</fullName>
    </recommendedName>
</protein>
<dbReference type="RefSeq" id="WP_116428147.1">
    <property type="nucleotide sequence ID" value="NZ_BGZL01000010.1"/>
</dbReference>
<proteinExistence type="predicted"/>
<dbReference type="Pfam" id="PF00856">
    <property type="entry name" value="SET"/>
    <property type="match status" value="1"/>
</dbReference>
<gene>
    <name evidence="2" type="ORF">SSP531S_38150</name>
</gene>
<dbReference type="EMBL" id="BGZL01000010">
    <property type="protein sequence ID" value="GBQ02356.1"/>
    <property type="molecule type" value="Genomic_DNA"/>
</dbReference>
<name>A0A388T1E9_9ACTN</name>
<dbReference type="AlphaFoldDB" id="A0A388T1E9"/>
<dbReference type="SUPFAM" id="SSF82199">
    <property type="entry name" value="SET domain"/>
    <property type="match status" value="1"/>
</dbReference>
<dbReference type="InterPro" id="IPR001214">
    <property type="entry name" value="SET_dom"/>
</dbReference>
<comment type="caution">
    <text evidence="2">The sequence shown here is derived from an EMBL/GenBank/DDBJ whole genome shotgun (WGS) entry which is preliminary data.</text>
</comment>
<reference evidence="2 3" key="1">
    <citation type="submission" date="2018-07" db="EMBL/GenBank/DDBJ databases">
        <title>Whole Genome Shotgun Sequence of Streptomyces spongiicola strain 531S.</title>
        <authorList>
            <person name="Dohra H."/>
            <person name="Kodani S."/>
        </authorList>
    </citation>
    <scope>NUCLEOTIDE SEQUENCE [LARGE SCALE GENOMIC DNA]</scope>
    <source>
        <strain evidence="2 3">531S</strain>
    </source>
</reference>
<accession>A0A388T1E9</accession>
<feature type="domain" description="SET" evidence="1">
    <location>
        <begin position="16"/>
        <end position="111"/>
    </location>
</feature>
<evidence type="ECO:0000259" key="1">
    <source>
        <dbReference type="Pfam" id="PF00856"/>
    </source>
</evidence>
<evidence type="ECO:0000313" key="2">
    <source>
        <dbReference type="EMBL" id="GBQ02356.1"/>
    </source>
</evidence>
<dbReference type="Proteomes" id="UP000265354">
    <property type="component" value="Unassembled WGS sequence"/>
</dbReference>
<dbReference type="Gene3D" id="2.170.270.10">
    <property type="entry name" value="SET domain"/>
    <property type="match status" value="1"/>
</dbReference>
<organism evidence="2 3">
    <name type="scientific">Streptomyces spongiicola</name>
    <dbReference type="NCBI Taxonomy" id="1690221"/>
    <lineage>
        <taxon>Bacteria</taxon>
        <taxon>Bacillati</taxon>
        <taxon>Actinomycetota</taxon>
        <taxon>Actinomycetes</taxon>
        <taxon>Kitasatosporales</taxon>
        <taxon>Streptomycetaceae</taxon>
        <taxon>Streptomyces</taxon>
    </lineage>
</organism>